<organism evidence="10 11">
    <name type="scientific">Syntrophus gentianae</name>
    <dbReference type="NCBI Taxonomy" id="43775"/>
    <lineage>
        <taxon>Bacteria</taxon>
        <taxon>Pseudomonadati</taxon>
        <taxon>Thermodesulfobacteriota</taxon>
        <taxon>Syntrophia</taxon>
        <taxon>Syntrophales</taxon>
        <taxon>Syntrophaceae</taxon>
        <taxon>Syntrophus</taxon>
    </lineage>
</organism>
<dbReference type="Pfam" id="PF14492">
    <property type="entry name" value="EFG_III"/>
    <property type="match status" value="1"/>
</dbReference>
<feature type="binding site" evidence="7">
    <location>
        <begin position="17"/>
        <end position="24"/>
    </location>
    <ligand>
        <name>GTP</name>
        <dbReference type="ChEBI" id="CHEBI:37565"/>
    </ligand>
</feature>
<dbReference type="Gene3D" id="3.30.230.10">
    <property type="match status" value="1"/>
</dbReference>
<dbReference type="InterPro" id="IPR041095">
    <property type="entry name" value="EFG_II"/>
</dbReference>
<dbReference type="GO" id="GO:0003924">
    <property type="term" value="F:GTPase activity"/>
    <property type="evidence" value="ECO:0007669"/>
    <property type="project" value="InterPro"/>
</dbReference>
<dbReference type="InterPro" id="IPR004161">
    <property type="entry name" value="EFTu-like_2"/>
</dbReference>
<dbReference type="GO" id="GO:0003746">
    <property type="term" value="F:translation elongation factor activity"/>
    <property type="evidence" value="ECO:0007669"/>
    <property type="project" value="UniProtKB-UniRule"/>
</dbReference>
<dbReference type="CDD" id="cd03713">
    <property type="entry name" value="EFG_mtEFG_C"/>
    <property type="match status" value="1"/>
</dbReference>
<gene>
    <name evidence="7" type="primary">fusA</name>
    <name evidence="10" type="ORF">SAMN04489760_11657</name>
</gene>
<feature type="domain" description="Tr-type G" evidence="9">
    <location>
        <begin position="8"/>
        <end position="283"/>
    </location>
</feature>
<keyword evidence="5 7" id="KW-0342">GTP-binding</keyword>
<dbReference type="InterPro" id="IPR004540">
    <property type="entry name" value="Transl_elong_EFG/EF2"/>
</dbReference>
<sequence>MPPASKLSRIRNIGIIAHIDAGKTTVSERILYYTGKSYKIGEVHDGEAVMDWMPQEQERGITITSAVTTCNWGNSEIHIIDTPGHVDFTIEVERSLRVLDGVVVVFCAVGGVEPQSETVWHQADKYGVPKIAFVNKMDRVGADFSRVIEMMRERFSSIPLPVQIPWGQEEKFRGVVDLISRKIITWDEGSKGAKYEFSEIPEDLMAEVEAQREKMLEAVAEVDDEIAEKYLGGEEISEKELLQAIRKATLAVKLVPVMCGTALKNKGIQPVLDAVVNFLPSPEDVPPVRGVHPVTKEESTRISSNKEPLAALAFKVMQDEGRKLTYLRIYSGQMKAGEELYNASKTKKEKASRLLKMHANKRERLEMAGAGDIVAVMGLKETTTGDTICDEANPILLESMEFYEPVISQAIEAKTPADQEKLSLALQKLVEEDPTLRVKYDEETAQTVISGMGELHLDIIIDRLSREFHTHVNVGKPRVVYRETIRKKIDSEGHFERELGDKKHFGHVRLILEPRERGAGVEVDWKIDPALFPAEYLKAIEEGITEALQSGAVAGYPVVDIRVSVAEVLLKEGESSVIGYKVAATSALRDGCNKADPVLLEPIMMVNVITPAEFMGDVIGDINARKGEIQEITPKGAMSEIRARIPLKALFGYSTDLRSATQGRAIFTMQFFTYDQG</sequence>
<dbReference type="InterPro" id="IPR020568">
    <property type="entry name" value="Ribosomal_Su5_D2-typ_SF"/>
</dbReference>
<evidence type="ECO:0000313" key="11">
    <source>
        <dbReference type="Proteomes" id="UP000198744"/>
    </source>
</evidence>
<dbReference type="GO" id="GO:0005525">
    <property type="term" value="F:GTP binding"/>
    <property type="evidence" value="ECO:0007669"/>
    <property type="project" value="UniProtKB-UniRule"/>
</dbReference>
<dbReference type="Gene3D" id="3.30.70.240">
    <property type="match status" value="1"/>
</dbReference>
<name>A0A1H7YI44_9BACT</name>
<dbReference type="InterPro" id="IPR031157">
    <property type="entry name" value="G_TR_CS"/>
</dbReference>
<dbReference type="PRINTS" id="PR00315">
    <property type="entry name" value="ELONGATNFCT"/>
</dbReference>
<evidence type="ECO:0000256" key="3">
    <source>
        <dbReference type="ARBA" id="ARBA00022768"/>
    </source>
</evidence>
<dbReference type="FunFam" id="3.30.70.870:FF:000001">
    <property type="entry name" value="Elongation factor G"/>
    <property type="match status" value="1"/>
</dbReference>
<dbReference type="PROSITE" id="PS00301">
    <property type="entry name" value="G_TR_1"/>
    <property type="match status" value="1"/>
</dbReference>
<dbReference type="FunFam" id="3.30.70.240:FF:000001">
    <property type="entry name" value="Elongation factor G"/>
    <property type="match status" value="1"/>
</dbReference>
<evidence type="ECO:0000256" key="2">
    <source>
        <dbReference type="ARBA" id="ARBA00022741"/>
    </source>
</evidence>
<dbReference type="Pfam" id="PF03764">
    <property type="entry name" value="EFG_IV"/>
    <property type="match status" value="1"/>
</dbReference>
<keyword evidence="4 7" id="KW-0648">Protein biosynthesis</keyword>
<dbReference type="InterPro" id="IPR035649">
    <property type="entry name" value="EFG_V"/>
</dbReference>
<dbReference type="InterPro" id="IPR000640">
    <property type="entry name" value="EFG_V-like"/>
</dbReference>
<dbReference type="Pfam" id="PF03144">
    <property type="entry name" value="GTP_EFTU_D2"/>
    <property type="match status" value="1"/>
</dbReference>
<dbReference type="NCBIfam" id="TIGR00231">
    <property type="entry name" value="small_GTP"/>
    <property type="match status" value="1"/>
</dbReference>
<dbReference type="HAMAP" id="MF_00054_B">
    <property type="entry name" value="EF_G_EF_2_B"/>
    <property type="match status" value="1"/>
</dbReference>
<dbReference type="SUPFAM" id="SSF52540">
    <property type="entry name" value="P-loop containing nucleoside triphosphate hydrolases"/>
    <property type="match status" value="1"/>
</dbReference>
<dbReference type="SMART" id="SM00889">
    <property type="entry name" value="EFG_IV"/>
    <property type="match status" value="1"/>
</dbReference>
<keyword evidence="11" id="KW-1185">Reference proteome</keyword>
<dbReference type="AlphaFoldDB" id="A0A1H7YI44"/>
<dbReference type="PANTHER" id="PTHR43261">
    <property type="entry name" value="TRANSLATION ELONGATION FACTOR G-RELATED"/>
    <property type="match status" value="1"/>
</dbReference>
<evidence type="ECO:0000256" key="6">
    <source>
        <dbReference type="ARBA" id="ARBA00024731"/>
    </source>
</evidence>
<dbReference type="Gene3D" id="3.40.50.300">
    <property type="entry name" value="P-loop containing nucleotide triphosphate hydrolases"/>
    <property type="match status" value="1"/>
</dbReference>
<dbReference type="InterPro" id="IPR035647">
    <property type="entry name" value="EFG_III/V"/>
</dbReference>
<protein>
    <recommendedName>
        <fullName evidence="7 8">Elongation factor G</fullName>
        <shortName evidence="7">EF-G</shortName>
    </recommendedName>
</protein>
<evidence type="ECO:0000256" key="4">
    <source>
        <dbReference type="ARBA" id="ARBA00022917"/>
    </source>
</evidence>
<dbReference type="SUPFAM" id="SSF54980">
    <property type="entry name" value="EF-G C-terminal domain-like"/>
    <property type="match status" value="2"/>
</dbReference>
<feature type="binding site" evidence="7">
    <location>
        <begin position="135"/>
        <end position="138"/>
    </location>
    <ligand>
        <name>GTP</name>
        <dbReference type="ChEBI" id="CHEBI:37565"/>
    </ligand>
</feature>
<dbReference type="GO" id="GO:0005737">
    <property type="term" value="C:cytoplasm"/>
    <property type="evidence" value="ECO:0007669"/>
    <property type="project" value="UniProtKB-SubCell"/>
</dbReference>
<dbReference type="SUPFAM" id="SSF50447">
    <property type="entry name" value="Translation proteins"/>
    <property type="match status" value="1"/>
</dbReference>
<dbReference type="RefSeq" id="WP_093883806.1">
    <property type="nucleotide sequence ID" value="NZ_FOBS01000016.1"/>
</dbReference>
<dbReference type="NCBIfam" id="NF009381">
    <property type="entry name" value="PRK12740.1-5"/>
    <property type="match status" value="1"/>
</dbReference>
<dbReference type="CDD" id="cd04088">
    <property type="entry name" value="EFG_mtEFG_II"/>
    <property type="match status" value="1"/>
</dbReference>
<dbReference type="GO" id="GO:0032790">
    <property type="term" value="P:ribosome disassembly"/>
    <property type="evidence" value="ECO:0007669"/>
    <property type="project" value="TreeGrafter"/>
</dbReference>
<evidence type="ECO:0000256" key="5">
    <source>
        <dbReference type="ARBA" id="ARBA00023134"/>
    </source>
</evidence>
<dbReference type="Pfam" id="PF00009">
    <property type="entry name" value="GTP_EFTU"/>
    <property type="match status" value="1"/>
</dbReference>
<evidence type="ECO:0000259" key="9">
    <source>
        <dbReference type="PROSITE" id="PS51722"/>
    </source>
</evidence>
<dbReference type="NCBIfam" id="TIGR00484">
    <property type="entry name" value="EF-G"/>
    <property type="match status" value="1"/>
</dbReference>
<dbReference type="STRING" id="43775.SAMN04489760_11657"/>
<proteinExistence type="inferred from homology"/>
<dbReference type="InterPro" id="IPR005517">
    <property type="entry name" value="Transl_elong_EFG/EF2_IV"/>
</dbReference>
<comment type="subcellular location">
    <subcellularLocation>
        <location evidence="7">Cytoplasm</location>
    </subcellularLocation>
</comment>
<dbReference type="SUPFAM" id="SSF54211">
    <property type="entry name" value="Ribosomal protein S5 domain 2-like"/>
    <property type="match status" value="1"/>
</dbReference>
<dbReference type="InterPro" id="IPR005225">
    <property type="entry name" value="Small_GTP-bd"/>
</dbReference>
<keyword evidence="7" id="KW-0963">Cytoplasm</keyword>
<keyword evidence="3 7" id="KW-0251">Elongation factor</keyword>
<dbReference type="OrthoDB" id="9801591at2"/>
<dbReference type="Pfam" id="PF00679">
    <property type="entry name" value="EFG_C"/>
    <property type="match status" value="1"/>
</dbReference>
<dbReference type="InterPro" id="IPR000795">
    <property type="entry name" value="T_Tr_GTP-bd_dom"/>
</dbReference>
<dbReference type="InterPro" id="IPR009000">
    <property type="entry name" value="Transl_B-barrel_sf"/>
</dbReference>
<dbReference type="CDD" id="cd01886">
    <property type="entry name" value="EF-G"/>
    <property type="match status" value="1"/>
</dbReference>
<dbReference type="CDD" id="cd16262">
    <property type="entry name" value="EFG_III"/>
    <property type="match status" value="1"/>
</dbReference>
<dbReference type="FunFam" id="3.40.50.300:FF:000029">
    <property type="entry name" value="Elongation factor G"/>
    <property type="match status" value="1"/>
</dbReference>
<comment type="function">
    <text evidence="6 7">Catalyzes the GTP-dependent ribosomal translocation step during translation elongation. During this step, the ribosome changes from the pre-translocational (PRE) to the post-translocational (POST) state as the newly formed A-site-bound peptidyl-tRNA and P-site-bound deacylated tRNA move to the P and E sites, respectively. Catalyzes the coordinated movement of the two tRNA molecules, the mRNA and conformational changes in the ribosome.</text>
</comment>
<dbReference type="InterPro" id="IPR014721">
    <property type="entry name" value="Ribsml_uS5_D2-typ_fold_subgr"/>
</dbReference>
<feature type="binding site" evidence="7">
    <location>
        <begin position="81"/>
        <end position="85"/>
    </location>
    <ligand>
        <name>GTP</name>
        <dbReference type="ChEBI" id="CHEBI:37565"/>
    </ligand>
</feature>
<reference evidence="10 11" key="1">
    <citation type="submission" date="2016-10" db="EMBL/GenBank/DDBJ databases">
        <authorList>
            <person name="de Groot N.N."/>
        </authorList>
    </citation>
    <scope>NUCLEOTIDE SEQUENCE [LARGE SCALE GENOMIC DNA]</scope>
    <source>
        <strain evidence="10 11">DSM 8423</strain>
    </source>
</reference>
<comment type="similarity">
    <text evidence="1 7">Belongs to the TRAFAC class translation factor GTPase superfamily. Classic translation factor GTPase family. EF-G/EF-2 subfamily.</text>
</comment>
<dbReference type="InterPro" id="IPR009022">
    <property type="entry name" value="EFG_III"/>
</dbReference>
<evidence type="ECO:0000256" key="8">
    <source>
        <dbReference type="NCBIfam" id="TIGR00484"/>
    </source>
</evidence>
<dbReference type="Gene3D" id="3.30.70.870">
    <property type="entry name" value="Elongation Factor G (Translational Gtpase), domain 3"/>
    <property type="match status" value="1"/>
</dbReference>
<dbReference type="Proteomes" id="UP000198744">
    <property type="component" value="Unassembled WGS sequence"/>
</dbReference>
<dbReference type="EMBL" id="FOBS01000016">
    <property type="protein sequence ID" value="SEM45534.1"/>
    <property type="molecule type" value="Genomic_DNA"/>
</dbReference>
<dbReference type="SMART" id="SM00838">
    <property type="entry name" value="EFG_C"/>
    <property type="match status" value="1"/>
</dbReference>
<dbReference type="FunFam" id="2.40.30.10:FF:000006">
    <property type="entry name" value="Elongation factor G"/>
    <property type="match status" value="1"/>
</dbReference>
<dbReference type="PROSITE" id="PS51722">
    <property type="entry name" value="G_TR_2"/>
    <property type="match status" value="1"/>
</dbReference>
<dbReference type="CDD" id="cd01680">
    <property type="entry name" value="EFG_like_IV"/>
    <property type="match status" value="1"/>
</dbReference>
<evidence type="ECO:0000313" key="10">
    <source>
        <dbReference type="EMBL" id="SEM45534.1"/>
    </source>
</evidence>
<dbReference type="PANTHER" id="PTHR43261:SF1">
    <property type="entry name" value="RIBOSOME-RELEASING FACTOR 2, MITOCHONDRIAL"/>
    <property type="match status" value="1"/>
</dbReference>
<evidence type="ECO:0000256" key="7">
    <source>
        <dbReference type="HAMAP-Rule" id="MF_00054"/>
    </source>
</evidence>
<evidence type="ECO:0000256" key="1">
    <source>
        <dbReference type="ARBA" id="ARBA00005870"/>
    </source>
</evidence>
<dbReference type="InterPro" id="IPR027417">
    <property type="entry name" value="P-loop_NTPase"/>
</dbReference>
<dbReference type="Gene3D" id="2.40.30.10">
    <property type="entry name" value="Translation factors"/>
    <property type="match status" value="1"/>
</dbReference>
<accession>A0A1H7YI44</accession>
<keyword evidence="2 7" id="KW-0547">Nucleotide-binding</keyword>